<accession>A0A7K1GH28</accession>
<name>A0A7K1GH28_9FLAO</name>
<keyword evidence="2" id="KW-0378">Hydrolase</keyword>
<organism evidence="2 3">
    <name type="scientific">Winogradskyella ouciana</name>
    <dbReference type="NCBI Taxonomy" id="2608631"/>
    <lineage>
        <taxon>Bacteria</taxon>
        <taxon>Pseudomonadati</taxon>
        <taxon>Bacteroidota</taxon>
        <taxon>Flavobacteriia</taxon>
        <taxon>Flavobacteriales</taxon>
        <taxon>Flavobacteriaceae</taxon>
        <taxon>Winogradskyella</taxon>
    </lineage>
</organism>
<sequence length="91" mass="10377">LWRHILPKMQGQARCIALDLVGMGQSGKPNIPYRISDHIEYFDAFMAALGLDKQPVTLVMHGWGSVIACDYARRHPDQIKSLVFYESHLRP</sequence>
<dbReference type="RefSeq" id="WP_155090355.1">
    <property type="nucleotide sequence ID" value="NZ_WJYA01000089.1"/>
</dbReference>
<reference evidence="2 3" key="1">
    <citation type="submission" date="2019-11" db="EMBL/GenBank/DDBJ databases">
        <title>Winogradskyella ouciana sp. nov., isolated from the hadal seawater of the Mariana Trench.</title>
        <authorList>
            <person name="Liu R."/>
        </authorList>
    </citation>
    <scope>NUCLEOTIDE SEQUENCE [LARGE SCALE GENOMIC DNA]</scope>
    <source>
        <strain evidence="2 3">ZXX205</strain>
    </source>
</reference>
<evidence type="ECO:0000313" key="2">
    <source>
        <dbReference type="EMBL" id="MTE28375.1"/>
    </source>
</evidence>
<feature type="domain" description="AB hydrolase-1" evidence="1">
    <location>
        <begin position="1"/>
        <end position="87"/>
    </location>
</feature>
<dbReference type="PANTHER" id="PTHR43798:SF33">
    <property type="entry name" value="HYDROLASE, PUTATIVE (AFU_ORTHOLOGUE AFUA_2G14860)-RELATED"/>
    <property type="match status" value="1"/>
</dbReference>
<evidence type="ECO:0000259" key="1">
    <source>
        <dbReference type="Pfam" id="PF00561"/>
    </source>
</evidence>
<dbReference type="InterPro" id="IPR050266">
    <property type="entry name" value="AB_hydrolase_sf"/>
</dbReference>
<feature type="non-terminal residue" evidence="2">
    <location>
        <position position="1"/>
    </location>
</feature>
<dbReference type="SUPFAM" id="SSF53474">
    <property type="entry name" value="alpha/beta-Hydrolases"/>
    <property type="match status" value="1"/>
</dbReference>
<dbReference type="InterPro" id="IPR029058">
    <property type="entry name" value="AB_hydrolase_fold"/>
</dbReference>
<dbReference type="EMBL" id="WJYA01000089">
    <property type="protein sequence ID" value="MTE28375.1"/>
    <property type="molecule type" value="Genomic_DNA"/>
</dbReference>
<proteinExistence type="predicted"/>
<evidence type="ECO:0000313" key="3">
    <source>
        <dbReference type="Proteomes" id="UP000447545"/>
    </source>
</evidence>
<protein>
    <submittedName>
        <fullName evidence="2">Alpha/beta fold hydrolase</fullName>
    </submittedName>
</protein>
<dbReference type="Gene3D" id="3.40.50.1820">
    <property type="entry name" value="alpha/beta hydrolase"/>
    <property type="match status" value="1"/>
</dbReference>
<dbReference type="AlphaFoldDB" id="A0A7K1GH28"/>
<dbReference type="GO" id="GO:0016020">
    <property type="term" value="C:membrane"/>
    <property type="evidence" value="ECO:0007669"/>
    <property type="project" value="TreeGrafter"/>
</dbReference>
<dbReference type="Proteomes" id="UP000447545">
    <property type="component" value="Unassembled WGS sequence"/>
</dbReference>
<gene>
    <name evidence="2" type="ORF">F1003_15725</name>
</gene>
<comment type="caution">
    <text evidence="2">The sequence shown here is derived from an EMBL/GenBank/DDBJ whole genome shotgun (WGS) entry which is preliminary data.</text>
</comment>
<keyword evidence="3" id="KW-1185">Reference proteome</keyword>
<feature type="non-terminal residue" evidence="2">
    <location>
        <position position="91"/>
    </location>
</feature>
<dbReference type="PANTHER" id="PTHR43798">
    <property type="entry name" value="MONOACYLGLYCEROL LIPASE"/>
    <property type="match status" value="1"/>
</dbReference>
<dbReference type="Pfam" id="PF00561">
    <property type="entry name" value="Abhydrolase_1"/>
    <property type="match status" value="1"/>
</dbReference>
<dbReference type="InterPro" id="IPR000073">
    <property type="entry name" value="AB_hydrolase_1"/>
</dbReference>
<dbReference type="GO" id="GO:0016787">
    <property type="term" value="F:hydrolase activity"/>
    <property type="evidence" value="ECO:0007669"/>
    <property type="project" value="UniProtKB-KW"/>
</dbReference>